<dbReference type="PANTHER" id="PTHR30055">
    <property type="entry name" value="HTH-TYPE TRANSCRIPTIONAL REGULATOR RUTR"/>
    <property type="match status" value="1"/>
</dbReference>
<feature type="DNA-binding region" description="H-T-H motif" evidence="4">
    <location>
        <begin position="31"/>
        <end position="50"/>
    </location>
</feature>
<evidence type="ECO:0000256" key="3">
    <source>
        <dbReference type="ARBA" id="ARBA00023163"/>
    </source>
</evidence>
<keyword evidence="3" id="KW-0804">Transcription</keyword>
<dbReference type="Pfam" id="PF21597">
    <property type="entry name" value="TetR_C_43"/>
    <property type="match status" value="1"/>
</dbReference>
<gene>
    <name evidence="6" type="ORF">SK571_15190</name>
</gene>
<feature type="domain" description="HTH tetR-type" evidence="5">
    <location>
        <begin position="9"/>
        <end position="68"/>
    </location>
</feature>
<accession>A0ABU4TR21</accession>
<evidence type="ECO:0000256" key="2">
    <source>
        <dbReference type="ARBA" id="ARBA00023125"/>
    </source>
</evidence>
<dbReference type="RefSeq" id="WP_319984703.1">
    <property type="nucleotide sequence ID" value="NZ_JAXAVV010000006.1"/>
</dbReference>
<evidence type="ECO:0000313" key="6">
    <source>
        <dbReference type="EMBL" id="MDX8050733.1"/>
    </source>
</evidence>
<dbReference type="PROSITE" id="PS50977">
    <property type="entry name" value="HTH_TETR_2"/>
    <property type="match status" value="1"/>
</dbReference>
<evidence type="ECO:0000259" key="5">
    <source>
        <dbReference type="PROSITE" id="PS50977"/>
    </source>
</evidence>
<organism evidence="6 7">
    <name type="scientific">Lentzea kristufekii</name>
    <dbReference type="NCBI Taxonomy" id="3095430"/>
    <lineage>
        <taxon>Bacteria</taxon>
        <taxon>Bacillati</taxon>
        <taxon>Actinomycetota</taxon>
        <taxon>Actinomycetes</taxon>
        <taxon>Pseudonocardiales</taxon>
        <taxon>Pseudonocardiaceae</taxon>
        <taxon>Lentzea</taxon>
    </lineage>
</organism>
<dbReference type="InterPro" id="IPR049445">
    <property type="entry name" value="TetR_SbtR-like_C"/>
</dbReference>
<dbReference type="InterPro" id="IPR009057">
    <property type="entry name" value="Homeodomain-like_sf"/>
</dbReference>
<dbReference type="Gene3D" id="1.10.357.10">
    <property type="entry name" value="Tetracycline Repressor, domain 2"/>
    <property type="match status" value="1"/>
</dbReference>
<keyword evidence="2 4" id="KW-0238">DNA-binding</keyword>
<reference evidence="6 7" key="1">
    <citation type="submission" date="2023-11" db="EMBL/GenBank/DDBJ databases">
        <title>Lentzea sokolovensis, sp. nov., Lentzea kristufkii, sp. nov., and Lentzea miocenensis, sp. nov., rare actinobacteria from Sokolov Coal Basin, Miocene lacustrine sediment, Czech Republic.</title>
        <authorList>
            <person name="Lara A."/>
            <person name="Kotroba L."/>
            <person name="Nouioui I."/>
            <person name="Neumann-Schaal M."/>
            <person name="Mast Y."/>
            <person name="Chronakova A."/>
        </authorList>
    </citation>
    <scope>NUCLEOTIDE SEQUENCE [LARGE SCALE GENOMIC DNA]</scope>
    <source>
        <strain evidence="6 7">BCCO 10_0798</strain>
    </source>
</reference>
<proteinExistence type="predicted"/>
<name>A0ABU4TR21_9PSEU</name>
<dbReference type="SUPFAM" id="SSF46689">
    <property type="entry name" value="Homeodomain-like"/>
    <property type="match status" value="1"/>
</dbReference>
<protein>
    <submittedName>
        <fullName evidence="6">Helix-turn-helix domain-containing protein</fullName>
    </submittedName>
</protein>
<comment type="caution">
    <text evidence="6">The sequence shown here is derived from an EMBL/GenBank/DDBJ whole genome shotgun (WGS) entry which is preliminary data.</text>
</comment>
<evidence type="ECO:0000256" key="1">
    <source>
        <dbReference type="ARBA" id="ARBA00023015"/>
    </source>
</evidence>
<dbReference type="EMBL" id="JAXAVV010000006">
    <property type="protein sequence ID" value="MDX8050733.1"/>
    <property type="molecule type" value="Genomic_DNA"/>
</dbReference>
<keyword evidence="7" id="KW-1185">Reference proteome</keyword>
<dbReference type="PANTHER" id="PTHR30055:SF234">
    <property type="entry name" value="HTH-TYPE TRANSCRIPTIONAL REGULATOR BETI"/>
    <property type="match status" value="1"/>
</dbReference>
<dbReference type="PRINTS" id="PR00455">
    <property type="entry name" value="HTHTETR"/>
</dbReference>
<evidence type="ECO:0000313" key="7">
    <source>
        <dbReference type="Proteomes" id="UP001271792"/>
    </source>
</evidence>
<dbReference type="Proteomes" id="UP001271792">
    <property type="component" value="Unassembled WGS sequence"/>
</dbReference>
<evidence type="ECO:0000256" key="4">
    <source>
        <dbReference type="PROSITE-ProRule" id="PRU00335"/>
    </source>
</evidence>
<sequence length="192" mass="20241">MKTLRADAQRSRERIVQAAETAFRRHGVEASLEAIAKDAGVGSATLHRHFRSRRELVEAVFRGSTNAVAAEATRLAAEQPPGPALFHWLQAVLRYTLANRGLATTLVPLPDENHEGYCGHDALSAAAEPLLVAAKSAGQVRADVTAVDVLSLVNAISLLADRDPGADAERLLGLAITGIAPSACAEQLGRAP</sequence>
<dbReference type="SUPFAM" id="SSF48498">
    <property type="entry name" value="Tetracyclin repressor-like, C-terminal domain"/>
    <property type="match status" value="1"/>
</dbReference>
<dbReference type="Pfam" id="PF00440">
    <property type="entry name" value="TetR_N"/>
    <property type="match status" value="1"/>
</dbReference>
<keyword evidence="1" id="KW-0805">Transcription regulation</keyword>
<dbReference type="InterPro" id="IPR036271">
    <property type="entry name" value="Tet_transcr_reg_TetR-rel_C_sf"/>
</dbReference>
<dbReference type="InterPro" id="IPR001647">
    <property type="entry name" value="HTH_TetR"/>
</dbReference>
<dbReference type="InterPro" id="IPR050109">
    <property type="entry name" value="HTH-type_TetR-like_transc_reg"/>
</dbReference>